<evidence type="ECO:0000313" key="2">
    <source>
        <dbReference type="Proteomes" id="UP001328107"/>
    </source>
</evidence>
<dbReference type="AlphaFoldDB" id="A0AAN5D0K4"/>
<accession>A0AAN5D0K4</accession>
<dbReference type="EMBL" id="BTRK01000005">
    <property type="protein sequence ID" value="GMR53840.1"/>
    <property type="molecule type" value="Genomic_DNA"/>
</dbReference>
<feature type="non-terminal residue" evidence="1">
    <location>
        <position position="1"/>
    </location>
</feature>
<sequence>YSFGERVDMSLERLGGDGGCSRGRKMERERRKGSDIVVLRALSGWQPRSKTIRHVGTQLLNQDELLFLVAHQCILTVLRLEISRVLLEEVSAGNSTRGCIARRWIIHIEGKRGRGEEGK</sequence>
<proteinExistence type="predicted"/>
<organism evidence="1 2">
    <name type="scientific">Pristionchus mayeri</name>
    <dbReference type="NCBI Taxonomy" id="1317129"/>
    <lineage>
        <taxon>Eukaryota</taxon>
        <taxon>Metazoa</taxon>
        <taxon>Ecdysozoa</taxon>
        <taxon>Nematoda</taxon>
        <taxon>Chromadorea</taxon>
        <taxon>Rhabditida</taxon>
        <taxon>Rhabditina</taxon>
        <taxon>Diplogasteromorpha</taxon>
        <taxon>Diplogasteroidea</taxon>
        <taxon>Neodiplogasteridae</taxon>
        <taxon>Pristionchus</taxon>
    </lineage>
</organism>
<protein>
    <submittedName>
        <fullName evidence="1">Uncharacterized protein</fullName>
    </submittedName>
</protein>
<evidence type="ECO:0000313" key="1">
    <source>
        <dbReference type="EMBL" id="GMR53840.1"/>
    </source>
</evidence>
<comment type="caution">
    <text evidence="1">The sequence shown here is derived from an EMBL/GenBank/DDBJ whole genome shotgun (WGS) entry which is preliminary data.</text>
</comment>
<gene>
    <name evidence="1" type="ORF">PMAYCL1PPCAC_24035</name>
</gene>
<dbReference type="Proteomes" id="UP001328107">
    <property type="component" value="Unassembled WGS sequence"/>
</dbReference>
<feature type="non-terminal residue" evidence="1">
    <location>
        <position position="119"/>
    </location>
</feature>
<keyword evidence="2" id="KW-1185">Reference proteome</keyword>
<name>A0AAN5D0K4_9BILA</name>
<reference evidence="2" key="1">
    <citation type="submission" date="2022-10" db="EMBL/GenBank/DDBJ databases">
        <title>Genome assembly of Pristionchus species.</title>
        <authorList>
            <person name="Yoshida K."/>
            <person name="Sommer R.J."/>
        </authorList>
    </citation>
    <scope>NUCLEOTIDE SEQUENCE [LARGE SCALE GENOMIC DNA]</scope>
    <source>
        <strain evidence="2">RS5460</strain>
    </source>
</reference>